<reference evidence="1 2" key="1">
    <citation type="journal article" date="2018" name="Front. Plant Sci.">
        <title>Red Clover (Trifolium pratense) and Zigzag Clover (T. medium) - A Picture of Genomic Similarities and Differences.</title>
        <authorList>
            <person name="Dluhosova J."/>
            <person name="Istvanek J."/>
            <person name="Nedelnik J."/>
            <person name="Repkova J."/>
        </authorList>
    </citation>
    <scope>NUCLEOTIDE SEQUENCE [LARGE SCALE GENOMIC DNA]</scope>
    <source>
        <strain evidence="2">cv. 10/8</strain>
        <tissue evidence="1">Leaf</tissue>
    </source>
</reference>
<accession>A0A392SH09</accession>
<dbReference type="AlphaFoldDB" id="A0A392SH09"/>
<dbReference type="Proteomes" id="UP000265520">
    <property type="component" value="Unassembled WGS sequence"/>
</dbReference>
<comment type="caution">
    <text evidence="1">The sequence shown here is derived from an EMBL/GenBank/DDBJ whole genome shotgun (WGS) entry which is preliminary data.</text>
</comment>
<name>A0A392SH09_9FABA</name>
<dbReference type="EMBL" id="LXQA010382536">
    <property type="protein sequence ID" value="MCI48168.1"/>
    <property type="molecule type" value="Genomic_DNA"/>
</dbReference>
<keyword evidence="2" id="KW-1185">Reference proteome</keyword>
<evidence type="ECO:0000313" key="2">
    <source>
        <dbReference type="Proteomes" id="UP000265520"/>
    </source>
</evidence>
<feature type="non-terminal residue" evidence="1">
    <location>
        <position position="1"/>
    </location>
</feature>
<proteinExistence type="predicted"/>
<organism evidence="1 2">
    <name type="scientific">Trifolium medium</name>
    <dbReference type="NCBI Taxonomy" id="97028"/>
    <lineage>
        <taxon>Eukaryota</taxon>
        <taxon>Viridiplantae</taxon>
        <taxon>Streptophyta</taxon>
        <taxon>Embryophyta</taxon>
        <taxon>Tracheophyta</taxon>
        <taxon>Spermatophyta</taxon>
        <taxon>Magnoliopsida</taxon>
        <taxon>eudicotyledons</taxon>
        <taxon>Gunneridae</taxon>
        <taxon>Pentapetalae</taxon>
        <taxon>rosids</taxon>
        <taxon>fabids</taxon>
        <taxon>Fabales</taxon>
        <taxon>Fabaceae</taxon>
        <taxon>Papilionoideae</taxon>
        <taxon>50 kb inversion clade</taxon>
        <taxon>NPAAA clade</taxon>
        <taxon>Hologalegina</taxon>
        <taxon>IRL clade</taxon>
        <taxon>Trifolieae</taxon>
        <taxon>Trifolium</taxon>
    </lineage>
</organism>
<sequence>SLSSTAFQKLGRLYLVCGRPVKYEKLIMHFLLRGVMDSVTELTEEREHG</sequence>
<protein>
    <submittedName>
        <fullName evidence="1">Uncharacterized protein</fullName>
    </submittedName>
</protein>
<evidence type="ECO:0000313" key="1">
    <source>
        <dbReference type="EMBL" id="MCI48168.1"/>
    </source>
</evidence>